<evidence type="ECO:0000313" key="1">
    <source>
        <dbReference type="EMBL" id="ASW00027.1"/>
    </source>
</evidence>
<dbReference type="EMBL" id="CP022989">
    <property type="protein sequence ID" value="ASW00027.1"/>
    <property type="molecule type" value="Genomic_DNA"/>
</dbReference>
<dbReference type="RefSeq" id="WP_095419988.1">
    <property type="nucleotide sequence ID" value="NZ_CP022989.1"/>
</dbReference>
<protein>
    <submittedName>
        <fullName evidence="1">Uncharacterized protein</fullName>
    </submittedName>
</protein>
<organism evidence="1 2">
    <name type="scientific">Paraburkholderia aromaticivorans</name>
    <dbReference type="NCBI Taxonomy" id="2026199"/>
    <lineage>
        <taxon>Bacteria</taxon>
        <taxon>Pseudomonadati</taxon>
        <taxon>Pseudomonadota</taxon>
        <taxon>Betaproteobacteria</taxon>
        <taxon>Burkholderiales</taxon>
        <taxon>Burkholderiaceae</taxon>
        <taxon>Paraburkholderia</taxon>
    </lineage>
</organism>
<gene>
    <name evidence="1" type="ORF">CJU94_18865</name>
</gene>
<accession>A0A248VLX5</accession>
<dbReference type="Proteomes" id="UP000215158">
    <property type="component" value="Chromosome 1"/>
</dbReference>
<sequence length="85" mass="9119">MAATTPITWNEPTTAKAALAGVLDEAGGITVLVRIDIHNPHAKNTWAPYRTARFAPGADGGPDYWYDSTFGIQLHNAVTGWALPE</sequence>
<dbReference type="KEGG" id="parb:CJU94_18865"/>
<evidence type="ECO:0000313" key="2">
    <source>
        <dbReference type="Proteomes" id="UP000215158"/>
    </source>
</evidence>
<name>A0A248VLX5_9BURK</name>
<dbReference type="AlphaFoldDB" id="A0A248VLX5"/>
<keyword evidence="2" id="KW-1185">Reference proteome</keyword>
<reference evidence="1 2" key="1">
    <citation type="submission" date="2017-08" db="EMBL/GenBank/DDBJ databases">
        <title>Identification and genetic characteristics of simultaneous BTEX- and naphthalene-degrading Paraburkholderia sp. BN5 isolated from petroleum-contaminated soil.</title>
        <authorList>
            <person name="Lee Y."/>
            <person name="Jeon C.O."/>
        </authorList>
    </citation>
    <scope>NUCLEOTIDE SEQUENCE [LARGE SCALE GENOMIC DNA]</scope>
    <source>
        <strain evidence="1 2">BN5</strain>
    </source>
</reference>
<proteinExistence type="predicted"/>
<dbReference type="OrthoDB" id="9141443at2"/>